<accession>A0ABZ1JFC7</accession>
<evidence type="ECO:0008006" key="4">
    <source>
        <dbReference type="Google" id="ProtNLM"/>
    </source>
</evidence>
<evidence type="ECO:0000313" key="3">
    <source>
        <dbReference type="Proteomes" id="UP001432166"/>
    </source>
</evidence>
<evidence type="ECO:0000256" key="1">
    <source>
        <dbReference type="SAM" id="MobiDB-lite"/>
    </source>
</evidence>
<keyword evidence="3" id="KW-1185">Reference proteome</keyword>
<dbReference type="RefSeq" id="WP_328937931.1">
    <property type="nucleotide sequence ID" value="NZ_CP108133.1"/>
</dbReference>
<dbReference type="Proteomes" id="UP001432166">
    <property type="component" value="Chromosome"/>
</dbReference>
<reference evidence="2" key="1">
    <citation type="submission" date="2022-10" db="EMBL/GenBank/DDBJ databases">
        <title>The complete genomes of actinobacterial strains from the NBC collection.</title>
        <authorList>
            <person name="Joergensen T.S."/>
            <person name="Alvarez Arevalo M."/>
            <person name="Sterndorff E.B."/>
            <person name="Faurdal D."/>
            <person name="Vuksanovic O."/>
            <person name="Mourched A.-S."/>
            <person name="Charusanti P."/>
            <person name="Shaw S."/>
            <person name="Blin K."/>
            <person name="Weber T."/>
        </authorList>
    </citation>
    <scope>NUCLEOTIDE SEQUENCE</scope>
    <source>
        <strain evidence="2">NBC_00189</strain>
    </source>
</reference>
<organism evidence="2 3">
    <name type="scientific">Streptomyces tauricus</name>
    <dbReference type="NCBI Taxonomy" id="68274"/>
    <lineage>
        <taxon>Bacteria</taxon>
        <taxon>Bacillati</taxon>
        <taxon>Actinomycetota</taxon>
        <taxon>Actinomycetes</taxon>
        <taxon>Kitasatosporales</taxon>
        <taxon>Streptomycetaceae</taxon>
        <taxon>Streptomyces</taxon>
        <taxon>Streptomyces aurantiacus group</taxon>
    </lineage>
</organism>
<feature type="region of interest" description="Disordered" evidence="1">
    <location>
        <begin position="163"/>
        <end position="191"/>
    </location>
</feature>
<name>A0ABZ1JFC7_9ACTN</name>
<dbReference type="EMBL" id="CP108133">
    <property type="protein sequence ID" value="WTP50268.1"/>
    <property type="molecule type" value="Genomic_DNA"/>
</dbReference>
<proteinExistence type="predicted"/>
<dbReference type="InterPro" id="IPR011990">
    <property type="entry name" value="TPR-like_helical_dom_sf"/>
</dbReference>
<dbReference type="SUPFAM" id="SSF48452">
    <property type="entry name" value="TPR-like"/>
    <property type="match status" value="1"/>
</dbReference>
<protein>
    <recommendedName>
        <fullName evidence="4">LuxR family transcriptional regulator</fullName>
    </recommendedName>
</protein>
<sequence>MWTRRPALAVVPAAELWDPHTHAAITEWLMRTGRESGSPLVLRLGLAQLTSWAVLSGGLGQAMAAIAEAEAIADAVGGPPVTYDRLQLAALRGRRQEALHLFESATEAAAVSGAGQLIATTHWAAAVLHNGLGEYPAALAAARQAVANGDLLREFLAGAAGSRQVGEGEGDPWTMSAGQGLLVGPPQGERP</sequence>
<gene>
    <name evidence="2" type="ORF">OG288_19315</name>
</gene>
<evidence type="ECO:0000313" key="2">
    <source>
        <dbReference type="EMBL" id="WTP50268.1"/>
    </source>
</evidence>